<protein>
    <submittedName>
        <fullName evidence="1 2">Uncharacterized protein</fullName>
    </submittedName>
</protein>
<reference evidence="2" key="3">
    <citation type="submission" date="2015-06" db="UniProtKB">
        <authorList>
            <consortium name="EnsemblMetazoa"/>
        </authorList>
    </citation>
    <scope>IDENTIFICATION</scope>
</reference>
<dbReference type="EMBL" id="KB293080">
    <property type="protein sequence ID" value="ELU16562.1"/>
    <property type="molecule type" value="Genomic_DNA"/>
</dbReference>
<name>R7VDB7_CAPTE</name>
<proteinExistence type="predicted"/>
<gene>
    <name evidence="1" type="ORF">CAPTEDRAFT_203757</name>
</gene>
<evidence type="ECO:0000313" key="1">
    <source>
        <dbReference type="EMBL" id="ELU16562.1"/>
    </source>
</evidence>
<feature type="non-terminal residue" evidence="1">
    <location>
        <position position="170"/>
    </location>
</feature>
<organism evidence="1">
    <name type="scientific">Capitella teleta</name>
    <name type="common">Polychaete worm</name>
    <dbReference type="NCBI Taxonomy" id="283909"/>
    <lineage>
        <taxon>Eukaryota</taxon>
        <taxon>Metazoa</taxon>
        <taxon>Spiralia</taxon>
        <taxon>Lophotrochozoa</taxon>
        <taxon>Annelida</taxon>
        <taxon>Polychaeta</taxon>
        <taxon>Sedentaria</taxon>
        <taxon>Scolecida</taxon>
        <taxon>Capitellidae</taxon>
        <taxon>Capitella</taxon>
    </lineage>
</organism>
<dbReference type="HOGENOM" id="CLU_1574595_0_0_1"/>
<dbReference type="AlphaFoldDB" id="R7VDB7"/>
<reference evidence="1 3" key="2">
    <citation type="journal article" date="2013" name="Nature">
        <title>Insights into bilaterian evolution from three spiralian genomes.</title>
        <authorList>
            <person name="Simakov O."/>
            <person name="Marletaz F."/>
            <person name="Cho S.J."/>
            <person name="Edsinger-Gonzales E."/>
            <person name="Havlak P."/>
            <person name="Hellsten U."/>
            <person name="Kuo D.H."/>
            <person name="Larsson T."/>
            <person name="Lv J."/>
            <person name="Arendt D."/>
            <person name="Savage R."/>
            <person name="Osoegawa K."/>
            <person name="de Jong P."/>
            <person name="Grimwood J."/>
            <person name="Chapman J.A."/>
            <person name="Shapiro H."/>
            <person name="Aerts A."/>
            <person name="Otillar R.P."/>
            <person name="Terry A.Y."/>
            <person name="Boore J.L."/>
            <person name="Grigoriev I.V."/>
            <person name="Lindberg D.R."/>
            <person name="Seaver E.C."/>
            <person name="Weisblat D.A."/>
            <person name="Putnam N.H."/>
            <person name="Rokhsar D.S."/>
        </authorList>
    </citation>
    <scope>NUCLEOTIDE SEQUENCE</scope>
    <source>
        <strain evidence="1 3">I ESC-2004</strain>
    </source>
</reference>
<accession>R7VDB7</accession>
<dbReference type="Proteomes" id="UP000014760">
    <property type="component" value="Unassembled WGS sequence"/>
</dbReference>
<dbReference type="EnsemblMetazoa" id="CapteT203757">
    <property type="protein sequence ID" value="CapteP203757"/>
    <property type="gene ID" value="CapteG203757"/>
</dbReference>
<evidence type="ECO:0000313" key="3">
    <source>
        <dbReference type="Proteomes" id="UP000014760"/>
    </source>
</evidence>
<dbReference type="OMA" id="WTGRSNA"/>
<sequence length="170" mass="19775">MMIIGIDPDLEASGVAMVRNGELVDMQTLDFFSLMEHINEFKHKAVFAVEDVQLNKALYAKHNDKNQRVRERIGQNVGQVKAIARLIEQYLIRIDAHYVMVAPLKGRFKKAKEDRDYFNQLTGEHRGAFDYRICIGCNGLGEVRSDNQQPLDDYQIINRLRERNRRLLIK</sequence>
<keyword evidence="3" id="KW-1185">Reference proteome</keyword>
<evidence type="ECO:0000313" key="2">
    <source>
        <dbReference type="EnsemblMetazoa" id="CapteP203757"/>
    </source>
</evidence>
<dbReference type="EMBL" id="AMQN01017402">
    <property type="status" value="NOT_ANNOTATED_CDS"/>
    <property type="molecule type" value="Genomic_DNA"/>
</dbReference>
<reference evidence="3" key="1">
    <citation type="submission" date="2012-12" db="EMBL/GenBank/DDBJ databases">
        <authorList>
            <person name="Hellsten U."/>
            <person name="Grimwood J."/>
            <person name="Chapman J.A."/>
            <person name="Shapiro H."/>
            <person name="Aerts A."/>
            <person name="Otillar R.P."/>
            <person name="Terry A.Y."/>
            <person name="Boore J.L."/>
            <person name="Simakov O."/>
            <person name="Marletaz F."/>
            <person name="Cho S.-J."/>
            <person name="Edsinger-Gonzales E."/>
            <person name="Havlak P."/>
            <person name="Kuo D.-H."/>
            <person name="Larsson T."/>
            <person name="Lv J."/>
            <person name="Arendt D."/>
            <person name="Savage R."/>
            <person name="Osoegawa K."/>
            <person name="de Jong P."/>
            <person name="Lindberg D.R."/>
            <person name="Seaver E.C."/>
            <person name="Weisblat D.A."/>
            <person name="Putnam N.H."/>
            <person name="Grigoriev I.V."/>
            <person name="Rokhsar D.S."/>
        </authorList>
    </citation>
    <scope>NUCLEOTIDE SEQUENCE</scope>
    <source>
        <strain evidence="3">I ESC-2004</strain>
    </source>
</reference>